<dbReference type="Proteomes" id="UP000812287">
    <property type="component" value="Unassembled WGS sequence"/>
</dbReference>
<dbReference type="GeneID" id="66112226"/>
<dbReference type="InterPro" id="IPR029021">
    <property type="entry name" value="Prot-tyrosine_phosphatase-like"/>
</dbReference>
<name>A0A9P8AW83_9AGAR</name>
<comment type="caution">
    <text evidence="1">The sequence shown here is derived from an EMBL/GenBank/DDBJ whole genome shotgun (WGS) entry which is preliminary data.</text>
</comment>
<protein>
    <submittedName>
        <fullName evidence="1">Uncharacterized protein</fullName>
    </submittedName>
</protein>
<evidence type="ECO:0000313" key="2">
    <source>
        <dbReference type="Proteomes" id="UP000812287"/>
    </source>
</evidence>
<organism evidence="1 2">
    <name type="scientific">Guyanagaster necrorhizus</name>
    <dbReference type="NCBI Taxonomy" id="856835"/>
    <lineage>
        <taxon>Eukaryota</taxon>
        <taxon>Fungi</taxon>
        <taxon>Dikarya</taxon>
        <taxon>Basidiomycota</taxon>
        <taxon>Agaricomycotina</taxon>
        <taxon>Agaricomycetes</taxon>
        <taxon>Agaricomycetidae</taxon>
        <taxon>Agaricales</taxon>
        <taxon>Marasmiineae</taxon>
        <taxon>Physalacriaceae</taxon>
        <taxon>Guyanagaster</taxon>
    </lineage>
</organism>
<dbReference type="SUPFAM" id="SSF52799">
    <property type="entry name" value="(Phosphotyrosine protein) phosphatases II"/>
    <property type="match status" value="1"/>
</dbReference>
<keyword evidence="2" id="KW-1185">Reference proteome</keyword>
<proteinExistence type="predicted"/>
<gene>
    <name evidence="1" type="ORF">BT62DRAFT_985312</name>
</gene>
<dbReference type="Pfam" id="PF13350">
    <property type="entry name" value="Y_phosphatase3"/>
    <property type="match status" value="1"/>
</dbReference>
<accession>A0A9P8AW83</accession>
<dbReference type="GO" id="GO:0004721">
    <property type="term" value="F:phosphoprotein phosphatase activity"/>
    <property type="evidence" value="ECO:0007669"/>
    <property type="project" value="InterPro"/>
</dbReference>
<evidence type="ECO:0000313" key="1">
    <source>
        <dbReference type="EMBL" id="KAG7449901.1"/>
    </source>
</evidence>
<sequence length="227" mass="25244">MTPIQKTLDASILSLPPFIQVQGVINIRMVGGYKTAMPSTIVEPGIVFRSGELSGKKNFISHGIGRIFDFHSDTEGVTTVRAVISEPNVFDPASLTLRGWLIDLSFQFVQTFLEVYEEILTFAGLAFNAILRHLFDNPEEPVLILGVDDQDIVNYYALATHGLEPAIPLRTPTFCSNFEGAARDNGMVAMLQMIREKFGGAEGYVKKYNSIDDEDIEMLRRRLLVAV</sequence>
<dbReference type="Gene3D" id="3.90.190.10">
    <property type="entry name" value="Protein tyrosine phosphatase superfamily"/>
    <property type="match status" value="2"/>
</dbReference>
<dbReference type="EMBL" id="MU250527">
    <property type="protein sequence ID" value="KAG7449901.1"/>
    <property type="molecule type" value="Genomic_DNA"/>
</dbReference>
<dbReference type="AlphaFoldDB" id="A0A9P8AW83"/>
<dbReference type="RefSeq" id="XP_043043401.1">
    <property type="nucleotide sequence ID" value="XM_043189929.1"/>
</dbReference>
<dbReference type="InterPro" id="IPR026893">
    <property type="entry name" value="Tyr/Ser_Pase_IphP-type"/>
</dbReference>
<reference evidence="1" key="1">
    <citation type="submission" date="2020-11" db="EMBL/GenBank/DDBJ databases">
        <title>Adaptations for nitrogen fixation in a non-lichenized fungal sporocarp promotes dispersal by wood-feeding termites.</title>
        <authorList>
            <consortium name="DOE Joint Genome Institute"/>
            <person name="Koch R.A."/>
            <person name="Yoon G."/>
            <person name="Arayal U."/>
            <person name="Lail K."/>
            <person name="Amirebrahimi M."/>
            <person name="Labutti K."/>
            <person name="Lipzen A."/>
            <person name="Riley R."/>
            <person name="Barry K."/>
            <person name="Henrissat B."/>
            <person name="Grigoriev I.V."/>
            <person name="Herr J.R."/>
            <person name="Aime M.C."/>
        </authorList>
    </citation>
    <scope>NUCLEOTIDE SEQUENCE</scope>
    <source>
        <strain evidence="1">MCA 3950</strain>
    </source>
</reference>
<dbReference type="OrthoDB" id="9988524at2759"/>